<sequence>MGGYATARQNGWMSANDIRTLEDMDLIDDEDGGNLYLVNGNMLPLSRAGAFADKVTNTSQEESNEEQEVLAMEKPERRRRQSENP</sequence>
<feature type="region of interest" description="Disordered" evidence="1">
    <location>
        <begin position="55"/>
        <end position="85"/>
    </location>
</feature>
<protein>
    <recommendedName>
        <fullName evidence="3">Phage portal protein</fullName>
    </recommendedName>
</protein>
<accession>A0A645J506</accession>
<dbReference type="EMBL" id="VSSQ01131315">
    <property type="protein sequence ID" value="MPN58526.1"/>
    <property type="molecule type" value="Genomic_DNA"/>
</dbReference>
<organism evidence="2">
    <name type="scientific">bioreactor metagenome</name>
    <dbReference type="NCBI Taxonomy" id="1076179"/>
    <lineage>
        <taxon>unclassified sequences</taxon>
        <taxon>metagenomes</taxon>
        <taxon>ecological metagenomes</taxon>
    </lineage>
</organism>
<comment type="caution">
    <text evidence="2">The sequence shown here is derived from an EMBL/GenBank/DDBJ whole genome shotgun (WGS) entry which is preliminary data.</text>
</comment>
<evidence type="ECO:0000256" key="1">
    <source>
        <dbReference type="SAM" id="MobiDB-lite"/>
    </source>
</evidence>
<proteinExistence type="predicted"/>
<reference evidence="2" key="1">
    <citation type="submission" date="2019-08" db="EMBL/GenBank/DDBJ databases">
        <authorList>
            <person name="Kucharzyk K."/>
            <person name="Murdoch R.W."/>
            <person name="Higgins S."/>
            <person name="Loffler F."/>
        </authorList>
    </citation>
    <scope>NUCLEOTIDE SEQUENCE</scope>
</reference>
<name>A0A645J506_9ZZZZ</name>
<evidence type="ECO:0000313" key="2">
    <source>
        <dbReference type="EMBL" id="MPN58526.1"/>
    </source>
</evidence>
<evidence type="ECO:0008006" key="3">
    <source>
        <dbReference type="Google" id="ProtNLM"/>
    </source>
</evidence>
<gene>
    <name evidence="2" type="ORF">SDC9_206231</name>
</gene>
<dbReference type="AlphaFoldDB" id="A0A645J506"/>